<keyword evidence="5" id="KW-1185">Reference proteome</keyword>
<dbReference type="PANTHER" id="PTHR43278:SF2">
    <property type="entry name" value="IRON-SULFUR FLAVOPROTEIN"/>
    <property type="match status" value="1"/>
</dbReference>
<evidence type="ECO:0000313" key="4">
    <source>
        <dbReference type="EMBL" id="SFM08069.1"/>
    </source>
</evidence>
<keyword evidence="1" id="KW-0285">Flavoprotein</keyword>
<dbReference type="InterPro" id="IPR005025">
    <property type="entry name" value="FMN_Rdtase-like_dom"/>
</dbReference>
<dbReference type="STRING" id="1123291.SAMN04490355_103921"/>
<proteinExistence type="predicted"/>
<organism evidence="4 5">
    <name type="scientific">Pelosinus propionicus DSM 13327</name>
    <dbReference type="NCBI Taxonomy" id="1123291"/>
    <lineage>
        <taxon>Bacteria</taxon>
        <taxon>Bacillati</taxon>
        <taxon>Bacillota</taxon>
        <taxon>Negativicutes</taxon>
        <taxon>Selenomonadales</taxon>
        <taxon>Sporomusaceae</taxon>
        <taxon>Pelosinus</taxon>
    </lineage>
</organism>
<keyword evidence="2" id="KW-0288">FMN</keyword>
<dbReference type="AlphaFoldDB" id="A0A1I4MXR9"/>
<accession>A0A1I4MXR9</accession>
<evidence type="ECO:0000259" key="3">
    <source>
        <dbReference type="Pfam" id="PF03358"/>
    </source>
</evidence>
<evidence type="ECO:0000256" key="2">
    <source>
        <dbReference type="ARBA" id="ARBA00022643"/>
    </source>
</evidence>
<dbReference type="InterPro" id="IPR029039">
    <property type="entry name" value="Flavoprotein-like_sf"/>
</dbReference>
<evidence type="ECO:0000256" key="1">
    <source>
        <dbReference type="ARBA" id="ARBA00022630"/>
    </source>
</evidence>
<dbReference type="Pfam" id="PF03358">
    <property type="entry name" value="FMN_red"/>
    <property type="match status" value="1"/>
</dbReference>
<dbReference type="Gene3D" id="3.40.50.360">
    <property type="match status" value="1"/>
</dbReference>
<reference evidence="5" key="1">
    <citation type="submission" date="2016-10" db="EMBL/GenBank/DDBJ databases">
        <authorList>
            <person name="Varghese N."/>
            <person name="Submissions S."/>
        </authorList>
    </citation>
    <scope>NUCLEOTIDE SEQUENCE [LARGE SCALE GENOMIC DNA]</scope>
    <source>
        <strain evidence="5">DSM 13327</strain>
    </source>
</reference>
<dbReference type="RefSeq" id="WP_090940636.1">
    <property type="nucleotide sequence ID" value="NZ_FOTS01000039.1"/>
</dbReference>
<dbReference type="Proteomes" id="UP000199520">
    <property type="component" value="Unassembled WGS sequence"/>
</dbReference>
<name>A0A1I4MXR9_9FIRM</name>
<feature type="domain" description="NADPH-dependent FMN reductase-like" evidence="3">
    <location>
        <begin position="1"/>
        <end position="112"/>
    </location>
</feature>
<dbReference type="PANTHER" id="PTHR43278">
    <property type="entry name" value="NAD(P)H-DEPENDENT FMN-CONTAINING OXIDOREDUCTASE YWQN-RELATED"/>
    <property type="match status" value="1"/>
</dbReference>
<dbReference type="GO" id="GO:0016491">
    <property type="term" value="F:oxidoreductase activity"/>
    <property type="evidence" value="ECO:0007669"/>
    <property type="project" value="InterPro"/>
</dbReference>
<dbReference type="InterPro" id="IPR051796">
    <property type="entry name" value="ISF_SsuE-like"/>
</dbReference>
<protein>
    <submittedName>
        <fullName evidence="4">Multimeric flavodoxin WrbA</fullName>
    </submittedName>
</protein>
<dbReference type="EMBL" id="FOTS01000039">
    <property type="protein sequence ID" value="SFM08069.1"/>
    <property type="molecule type" value="Genomic_DNA"/>
</dbReference>
<dbReference type="OrthoDB" id="6398207at2"/>
<dbReference type="SUPFAM" id="SSF52218">
    <property type="entry name" value="Flavoproteins"/>
    <property type="match status" value="1"/>
</dbReference>
<sequence length="220" mass="24697">MKVLAVNGSPRKGWNTEILLKQALEGAASQGADTELIHLYDLNFKGCISCFACKLKGGKSYGKCAYQDELTPILEKVEEADAIILGSPVYLGAATGEMRSFLERFVFPFLVYDQNYSSLFPKKIPTGFIYTMNVDEKRLKDIGYEYNFRNTEMALARTFGSSESLLVTDTYQFSDYSKYVVTSFNPVEKAKRREEVFPIDCSKAFDMGVRFAGGRPDGIH</sequence>
<evidence type="ECO:0000313" key="5">
    <source>
        <dbReference type="Proteomes" id="UP000199520"/>
    </source>
</evidence>
<gene>
    <name evidence="4" type="ORF">SAMN04490355_103921</name>
</gene>